<dbReference type="Proteomes" id="UP000717696">
    <property type="component" value="Unassembled WGS sequence"/>
</dbReference>
<evidence type="ECO:0000313" key="1">
    <source>
        <dbReference type="EMBL" id="KAH7121812.1"/>
    </source>
</evidence>
<dbReference type="OrthoDB" id="4161332at2759"/>
<accession>A0A9P9DMU4</accession>
<reference evidence="1" key="1">
    <citation type="journal article" date="2021" name="Nat. Commun.">
        <title>Genetic determinants of endophytism in the Arabidopsis root mycobiome.</title>
        <authorList>
            <person name="Mesny F."/>
            <person name="Miyauchi S."/>
            <person name="Thiergart T."/>
            <person name="Pickel B."/>
            <person name="Atanasova L."/>
            <person name="Karlsson M."/>
            <person name="Huettel B."/>
            <person name="Barry K.W."/>
            <person name="Haridas S."/>
            <person name="Chen C."/>
            <person name="Bauer D."/>
            <person name="Andreopoulos W."/>
            <person name="Pangilinan J."/>
            <person name="LaButti K."/>
            <person name="Riley R."/>
            <person name="Lipzen A."/>
            <person name="Clum A."/>
            <person name="Drula E."/>
            <person name="Henrissat B."/>
            <person name="Kohler A."/>
            <person name="Grigoriev I.V."/>
            <person name="Martin F.M."/>
            <person name="Hacquard S."/>
        </authorList>
    </citation>
    <scope>NUCLEOTIDE SEQUENCE</scope>
    <source>
        <strain evidence="1">MPI-CAGE-AT-0021</strain>
    </source>
</reference>
<keyword evidence="2" id="KW-1185">Reference proteome</keyword>
<protein>
    <submittedName>
        <fullName evidence="1">Uncharacterized protein</fullName>
    </submittedName>
</protein>
<organism evidence="1 2">
    <name type="scientific">Dactylonectria estremocensis</name>
    <dbReference type="NCBI Taxonomy" id="1079267"/>
    <lineage>
        <taxon>Eukaryota</taxon>
        <taxon>Fungi</taxon>
        <taxon>Dikarya</taxon>
        <taxon>Ascomycota</taxon>
        <taxon>Pezizomycotina</taxon>
        <taxon>Sordariomycetes</taxon>
        <taxon>Hypocreomycetidae</taxon>
        <taxon>Hypocreales</taxon>
        <taxon>Nectriaceae</taxon>
        <taxon>Dactylonectria</taxon>
    </lineage>
</organism>
<sequence length="308" mass="33886">MCLRHYQILCTEIAVPLGLPYLYLKTSYTTQRFHELQEATSGFTDCMINLMELQLTRWLPISSAAFAALPLILQAIKCQKYDCDPNAFADAYREGSVKRARFDALLDAMQIFTVQYDEAEWISAITRQAIQHAQGLHDGIKSSEGECVKAPSTSRAIYLQSAVAVDWSLSRGIYAFHANLPANLREWFHGDAESSRSQCDFNANKASPDFTDFTEGNAEVYLRTQFADSACFSASSGTSNAEEGGNGTTSSMGPDVLFNVMDLLEVPLDQGDAGSTIQTVGTVPASILEMVNVSTADFLMWGSEMDRI</sequence>
<comment type="caution">
    <text evidence="1">The sequence shown here is derived from an EMBL/GenBank/DDBJ whole genome shotgun (WGS) entry which is preliminary data.</text>
</comment>
<name>A0A9P9DMU4_9HYPO</name>
<proteinExistence type="predicted"/>
<evidence type="ECO:0000313" key="2">
    <source>
        <dbReference type="Proteomes" id="UP000717696"/>
    </source>
</evidence>
<dbReference type="AlphaFoldDB" id="A0A9P9DMU4"/>
<dbReference type="EMBL" id="JAGMUU010000027">
    <property type="protein sequence ID" value="KAH7121812.1"/>
    <property type="molecule type" value="Genomic_DNA"/>
</dbReference>
<gene>
    <name evidence="1" type="ORF">B0J13DRAFT_612486</name>
</gene>